<organism evidence="11 12">
    <name type="scientific">Tribolium castaneum</name>
    <name type="common">Red flour beetle</name>
    <dbReference type="NCBI Taxonomy" id="7070"/>
    <lineage>
        <taxon>Eukaryota</taxon>
        <taxon>Metazoa</taxon>
        <taxon>Ecdysozoa</taxon>
        <taxon>Arthropoda</taxon>
        <taxon>Hexapoda</taxon>
        <taxon>Insecta</taxon>
        <taxon>Pterygota</taxon>
        <taxon>Neoptera</taxon>
        <taxon>Endopterygota</taxon>
        <taxon>Coleoptera</taxon>
        <taxon>Polyphaga</taxon>
        <taxon>Cucujiformia</taxon>
        <taxon>Tenebrionidae</taxon>
        <taxon>Tenebrionidae incertae sedis</taxon>
        <taxon>Tribolium</taxon>
    </lineage>
</organism>
<evidence type="ECO:0000256" key="9">
    <source>
        <dbReference type="RuleBase" id="RU000477"/>
    </source>
</evidence>
<feature type="transmembrane region" description="Helical" evidence="10">
    <location>
        <begin position="122"/>
        <end position="143"/>
    </location>
</feature>
<evidence type="ECO:0000256" key="2">
    <source>
        <dbReference type="ARBA" id="ARBA00006175"/>
    </source>
</evidence>
<evidence type="ECO:0000256" key="1">
    <source>
        <dbReference type="ARBA" id="ARBA00004141"/>
    </source>
</evidence>
<keyword evidence="6" id="KW-0677">Repeat</keyword>
<dbReference type="InterPro" id="IPR000425">
    <property type="entry name" value="MIP"/>
</dbReference>
<dbReference type="GO" id="GO:0005886">
    <property type="term" value="C:plasma membrane"/>
    <property type="evidence" value="ECO:0000318"/>
    <property type="project" value="GO_Central"/>
</dbReference>
<comment type="subunit">
    <text evidence="3">Homotetramer.</text>
</comment>
<dbReference type="GO" id="GO:0015267">
    <property type="term" value="F:channel activity"/>
    <property type="evidence" value="ECO:0007669"/>
    <property type="project" value="InterPro"/>
</dbReference>
<evidence type="ECO:0000256" key="6">
    <source>
        <dbReference type="ARBA" id="ARBA00022737"/>
    </source>
</evidence>
<dbReference type="PRINTS" id="PR00783">
    <property type="entry name" value="MINTRINSICP"/>
</dbReference>
<feature type="transmembrane region" description="Helical" evidence="10">
    <location>
        <begin position="155"/>
        <end position="176"/>
    </location>
</feature>
<evidence type="ECO:0000256" key="10">
    <source>
        <dbReference type="SAM" id="Phobius"/>
    </source>
</evidence>
<gene>
    <name evidence="11" type="primary">AUGUSTUS-3.0.2_31930</name>
    <name evidence="11" type="ORF">TcasGA2_TC031930</name>
</gene>
<dbReference type="OMA" id="CIFRCGY"/>
<protein>
    <submittedName>
        <fullName evidence="11">Aquaporin-like Protein</fullName>
    </submittedName>
</protein>
<dbReference type="PANTHER" id="PTHR19139:SF291">
    <property type="entry name" value="AQUAPORIN"/>
    <property type="match status" value="1"/>
</dbReference>
<evidence type="ECO:0000313" key="11">
    <source>
        <dbReference type="EMBL" id="KXZ75551.1"/>
    </source>
</evidence>
<dbReference type="AlphaFoldDB" id="A0A139W8G1"/>
<reference evidence="11 12" key="2">
    <citation type="journal article" date="2010" name="Nucleic Acids Res.">
        <title>BeetleBase in 2010: revisions to provide comprehensive genomic information for Tribolium castaneum.</title>
        <authorList>
            <person name="Kim H.S."/>
            <person name="Murphy T."/>
            <person name="Xia J."/>
            <person name="Caragea D."/>
            <person name="Park Y."/>
            <person name="Beeman R.W."/>
            <person name="Lorenzen M.D."/>
            <person name="Butcher S."/>
            <person name="Manak J.R."/>
            <person name="Brown S.J."/>
        </authorList>
    </citation>
    <scope>NUCLEOTIDE SEQUENCE [LARGE SCALE GENOMIC DNA]</scope>
    <source>
        <strain evidence="11 12">Georgia GA2</strain>
    </source>
</reference>
<dbReference type="SUPFAM" id="SSF81338">
    <property type="entry name" value="Aquaporin-like"/>
    <property type="match status" value="1"/>
</dbReference>
<evidence type="ECO:0000256" key="5">
    <source>
        <dbReference type="ARBA" id="ARBA00022692"/>
    </source>
</evidence>
<dbReference type="PANTHER" id="PTHR19139">
    <property type="entry name" value="AQUAPORIN TRANSPORTER"/>
    <property type="match status" value="1"/>
</dbReference>
<dbReference type="Proteomes" id="UP000007266">
    <property type="component" value="Unassembled WGS sequence"/>
</dbReference>
<dbReference type="OrthoDB" id="3222at2759"/>
<keyword evidence="12" id="KW-1185">Reference proteome</keyword>
<dbReference type="InParanoid" id="A0A139W8G1"/>
<keyword evidence="8 10" id="KW-0472">Membrane</keyword>
<sequence length="222" mass="23883">MVIVCAEFIGTAVLVFLSCMGCTKGMFGENITVLQTSLASGLSVTTAIQMFSHISGAHVNPAVTLCAFIMGEISLTSVPIYVGSQIAGSLTGYALLKAVTPDKHLNVSYGHCVTLPHDEISLLQACLVEFIATFIMAVAICAAWDPRNYAKGDSVSLRIGIIVFLLNITAGPYTGASMNPARSFGPTVWNSKWHSHWVYWIGPVLGASLSGQFYKMIFLRRQ</sequence>
<proteinExistence type="inferred from homology"/>
<evidence type="ECO:0000256" key="8">
    <source>
        <dbReference type="ARBA" id="ARBA00023136"/>
    </source>
</evidence>
<dbReference type="Gene3D" id="1.20.1080.10">
    <property type="entry name" value="Glycerol uptake facilitator protein"/>
    <property type="match status" value="1"/>
</dbReference>
<reference evidence="11 12" key="1">
    <citation type="journal article" date="2008" name="Nature">
        <title>The genome of the model beetle and pest Tribolium castaneum.</title>
        <authorList>
            <consortium name="Tribolium Genome Sequencing Consortium"/>
            <person name="Richards S."/>
            <person name="Gibbs R.A."/>
            <person name="Weinstock G.M."/>
            <person name="Brown S.J."/>
            <person name="Denell R."/>
            <person name="Beeman R.W."/>
            <person name="Gibbs R."/>
            <person name="Beeman R.W."/>
            <person name="Brown S.J."/>
            <person name="Bucher G."/>
            <person name="Friedrich M."/>
            <person name="Grimmelikhuijzen C.J."/>
            <person name="Klingler M."/>
            <person name="Lorenzen M."/>
            <person name="Richards S."/>
            <person name="Roth S."/>
            <person name="Schroder R."/>
            <person name="Tautz D."/>
            <person name="Zdobnov E.M."/>
            <person name="Muzny D."/>
            <person name="Gibbs R.A."/>
            <person name="Weinstock G.M."/>
            <person name="Attaway T."/>
            <person name="Bell S."/>
            <person name="Buhay C.J."/>
            <person name="Chandrabose M.N."/>
            <person name="Chavez D."/>
            <person name="Clerk-Blankenburg K.P."/>
            <person name="Cree A."/>
            <person name="Dao M."/>
            <person name="Davis C."/>
            <person name="Chacko J."/>
            <person name="Dinh H."/>
            <person name="Dugan-Rocha S."/>
            <person name="Fowler G."/>
            <person name="Garner T.T."/>
            <person name="Garnes J."/>
            <person name="Gnirke A."/>
            <person name="Hawes A."/>
            <person name="Hernandez J."/>
            <person name="Hines S."/>
            <person name="Holder M."/>
            <person name="Hume J."/>
            <person name="Jhangiani S.N."/>
            <person name="Joshi V."/>
            <person name="Khan Z.M."/>
            <person name="Jackson L."/>
            <person name="Kovar C."/>
            <person name="Kowis A."/>
            <person name="Lee S."/>
            <person name="Lewis L.R."/>
            <person name="Margolis J."/>
            <person name="Morgan M."/>
            <person name="Nazareth L.V."/>
            <person name="Nguyen N."/>
            <person name="Okwuonu G."/>
            <person name="Parker D."/>
            <person name="Richards S."/>
            <person name="Ruiz S.J."/>
            <person name="Santibanez J."/>
            <person name="Savard J."/>
            <person name="Scherer S.E."/>
            <person name="Schneider B."/>
            <person name="Sodergren E."/>
            <person name="Tautz D."/>
            <person name="Vattahil S."/>
            <person name="Villasana D."/>
            <person name="White C.S."/>
            <person name="Wright R."/>
            <person name="Park Y."/>
            <person name="Beeman R.W."/>
            <person name="Lord J."/>
            <person name="Oppert B."/>
            <person name="Lorenzen M."/>
            <person name="Brown S."/>
            <person name="Wang L."/>
            <person name="Savard J."/>
            <person name="Tautz D."/>
            <person name="Richards S."/>
            <person name="Weinstock G."/>
            <person name="Gibbs R.A."/>
            <person name="Liu Y."/>
            <person name="Worley K."/>
            <person name="Weinstock G."/>
            <person name="Elsik C.G."/>
            <person name="Reese J.T."/>
            <person name="Elhaik E."/>
            <person name="Landan G."/>
            <person name="Graur D."/>
            <person name="Arensburger P."/>
            <person name="Atkinson P."/>
            <person name="Beeman R.W."/>
            <person name="Beidler J."/>
            <person name="Brown S.J."/>
            <person name="Demuth J.P."/>
            <person name="Drury D.W."/>
            <person name="Du Y.Z."/>
            <person name="Fujiwara H."/>
            <person name="Lorenzen M."/>
            <person name="Maselli V."/>
            <person name="Osanai M."/>
            <person name="Park Y."/>
            <person name="Robertson H.M."/>
            <person name="Tu Z."/>
            <person name="Wang J.J."/>
            <person name="Wang S."/>
            <person name="Richards S."/>
            <person name="Song H."/>
            <person name="Zhang L."/>
            <person name="Sodergren E."/>
            <person name="Werner D."/>
            <person name="Stanke M."/>
            <person name="Morgenstern B."/>
            <person name="Solovyev V."/>
            <person name="Kosarev P."/>
            <person name="Brown G."/>
            <person name="Chen H.C."/>
            <person name="Ermolaeva O."/>
            <person name="Hlavina W."/>
            <person name="Kapustin Y."/>
            <person name="Kiryutin B."/>
            <person name="Kitts P."/>
            <person name="Maglott D."/>
            <person name="Pruitt K."/>
            <person name="Sapojnikov V."/>
            <person name="Souvorov A."/>
            <person name="Mackey A.J."/>
            <person name="Waterhouse R.M."/>
            <person name="Wyder S."/>
            <person name="Zdobnov E.M."/>
            <person name="Zdobnov E.M."/>
            <person name="Wyder S."/>
            <person name="Kriventseva E.V."/>
            <person name="Kadowaki T."/>
            <person name="Bork P."/>
            <person name="Aranda M."/>
            <person name="Bao R."/>
            <person name="Beermann A."/>
            <person name="Berns N."/>
            <person name="Bolognesi R."/>
            <person name="Bonneton F."/>
            <person name="Bopp D."/>
            <person name="Brown S.J."/>
            <person name="Bucher G."/>
            <person name="Butts T."/>
            <person name="Chaumot A."/>
            <person name="Denell R.E."/>
            <person name="Ferrier D.E."/>
            <person name="Friedrich M."/>
            <person name="Gordon C.M."/>
            <person name="Jindra M."/>
            <person name="Klingler M."/>
            <person name="Lan Q."/>
            <person name="Lattorff H.M."/>
            <person name="Laudet V."/>
            <person name="von Levetsow C."/>
            <person name="Liu Z."/>
            <person name="Lutz R."/>
            <person name="Lynch J.A."/>
            <person name="da Fonseca R.N."/>
            <person name="Posnien N."/>
            <person name="Reuter R."/>
            <person name="Roth S."/>
            <person name="Savard J."/>
            <person name="Schinko J.B."/>
            <person name="Schmitt C."/>
            <person name="Schoppmeier M."/>
            <person name="Schroder R."/>
            <person name="Shippy T.D."/>
            <person name="Simonnet F."/>
            <person name="Marques-Souza H."/>
            <person name="Tautz D."/>
            <person name="Tomoyasu Y."/>
            <person name="Trauner J."/>
            <person name="Van der Zee M."/>
            <person name="Vervoort M."/>
            <person name="Wittkopp N."/>
            <person name="Wimmer E.A."/>
            <person name="Yang X."/>
            <person name="Jones A.K."/>
            <person name="Sattelle D.B."/>
            <person name="Ebert P.R."/>
            <person name="Nelson D."/>
            <person name="Scott J.G."/>
            <person name="Beeman R.W."/>
            <person name="Muthukrishnan S."/>
            <person name="Kramer K.J."/>
            <person name="Arakane Y."/>
            <person name="Beeman R.W."/>
            <person name="Zhu Q."/>
            <person name="Hogenkamp D."/>
            <person name="Dixit R."/>
            <person name="Oppert B."/>
            <person name="Jiang H."/>
            <person name="Zou Z."/>
            <person name="Marshall J."/>
            <person name="Elpidina E."/>
            <person name="Vinokurov K."/>
            <person name="Oppert C."/>
            <person name="Zou Z."/>
            <person name="Evans J."/>
            <person name="Lu Z."/>
            <person name="Zhao P."/>
            <person name="Sumathipala N."/>
            <person name="Altincicek B."/>
            <person name="Vilcinskas A."/>
            <person name="Williams M."/>
            <person name="Hultmark D."/>
            <person name="Hetru C."/>
            <person name="Jiang H."/>
            <person name="Grimmelikhuijzen C.J."/>
            <person name="Hauser F."/>
            <person name="Cazzamali G."/>
            <person name="Williamson M."/>
            <person name="Park Y."/>
            <person name="Li B."/>
            <person name="Tanaka Y."/>
            <person name="Predel R."/>
            <person name="Neupert S."/>
            <person name="Schachtner J."/>
            <person name="Verleyen P."/>
            <person name="Raible F."/>
            <person name="Bork P."/>
            <person name="Friedrich M."/>
            <person name="Walden K.K."/>
            <person name="Robertson H.M."/>
            <person name="Angeli S."/>
            <person name="Foret S."/>
            <person name="Bucher G."/>
            <person name="Schuetz S."/>
            <person name="Maleszka R."/>
            <person name="Wimmer E.A."/>
            <person name="Beeman R.W."/>
            <person name="Lorenzen M."/>
            <person name="Tomoyasu Y."/>
            <person name="Miller S.C."/>
            <person name="Grossmann D."/>
            <person name="Bucher G."/>
        </authorList>
    </citation>
    <scope>NUCLEOTIDE SEQUENCE [LARGE SCALE GENOMIC DNA]</scope>
    <source>
        <strain evidence="11 12">Georgia GA2</strain>
    </source>
</reference>
<dbReference type="InterPro" id="IPR023271">
    <property type="entry name" value="Aquaporin-like"/>
</dbReference>
<keyword evidence="7 10" id="KW-1133">Transmembrane helix</keyword>
<keyword evidence="4 9" id="KW-0813">Transport</keyword>
<evidence type="ECO:0000256" key="7">
    <source>
        <dbReference type="ARBA" id="ARBA00022989"/>
    </source>
</evidence>
<evidence type="ECO:0000256" key="4">
    <source>
        <dbReference type="ARBA" id="ARBA00022448"/>
    </source>
</evidence>
<keyword evidence="5 9" id="KW-0812">Transmembrane</keyword>
<dbReference type="EMBL" id="KQ973384">
    <property type="protein sequence ID" value="KXZ75551.1"/>
    <property type="molecule type" value="Genomic_DNA"/>
</dbReference>
<feature type="transmembrane region" description="Helical" evidence="10">
    <location>
        <begin position="196"/>
        <end position="214"/>
    </location>
</feature>
<evidence type="ECO:0000313" key="12">
    <source>
        <dbReference type="Proteomes" id="UP000007266"/>
    </source>
</evidence>
<comment type="similarity">
    <text evidence="2 9">Belongs to the MIP/aquaporin (TC 1.A.8) family.</text>
</comment>
<dbReference type="NCBIfam" id="TIGR00861">
    <property type="entry name" value="MIP"/>
    <property type="match status" value="1"/>
</dbReference>
<dbReference type="STRING" id="7070.A0A139W8G1"/>
<comment type="subcellular location">
    <subcellularLocation>
        <location evidence="1">Membrane</location>
        <topology evidence="1">Multi-pass membrane protein</topology>
    </subcellularLocation>
</comment>
<dbReference type="Pfam" id="PF00230">
    <property type="entry name" value="MIP"/>
    <property type="match status" value="1"/>
</dbReference>
<accession>A0A139W8G1</accession>
<dbReference type="InterPro" id="IPR034294">
    <property type="entry name" value="Aquaporin_transptr"/>
</dbReference>
<evidence type="ECO:0000256" key="3">
    <source>
        <dbReference type="ARBA" id="ARBA00011881"/>
    </source>
</evidence>
<name>A0A139W8G1_TRICA</name>